<name>A0ABW3RZ57_9BACL</name>
<feature type="domain" description="NlpC/P60" evidence="7">
    <location>
        <begin position="200"/>
        <end position="344"/>
    </location>
</feature>
<evidence type="ECO:0000256" key="3">
    <source>
        <dbReference type="ARBA" id="ARBA00022801"/>
    </source>
</evidence>
<protein>
    <submittedName>
        <fullName evidence="8">SH3 domain-containing protein</fullName>
    </submittedName>
</protein>
<dbReference type="PANTHER" id="PTHR47053:SF1">
    <property type="entry name" value="MUREIN DD-ENDOPEPTIDASE MEPH-RELATED"/>
    <property type="match status" value="1"/>
</dbReference>
<dbReference type="InterPro" id="IPR000064">
    <property type="entry name" value="NLP_P60_dom"/>
</dbReference>
<feature type="signal peptide" evidence="5">
    <location>
        <begin position="1"/>
        <end position="25"/>
    </location>
</feature>
<evidence type="ECO:0000259" key="7">
    <source>
        <dbReference type="PROSITE" id="PS51935"/>
    </source>
</evidence>
<feature type="domain" description="SH3b" evidence="6">
    <location>
        <begin position="35"/>
        <end position="101"/>
    </location>
</feature>
<accession>A0ABW3RZ57</accession>
<dbReference type="PROSITE" id="PS51781">
    <property type="entry name" value="SH3B"/>
    <property type="match status" value="2"/>
</dbReference>
<organism evidence="8 9">
    <name type="scientific">Paenibacillus puldeungensis</name>
    <dbReference type="NCBI Taxonomy" id="696536"/>
    <lineage>
        <taxon>Bacteria</taxon>
        <taxon>Bacillati</taxon>
        <taxon>Bacillota</taxon>
        <taxon>Bacilli</taxon>
        <taxon>Bacillales</taxon>
        <taxon>Paenibacillaceae</taxon>
        <taxon>Paenibacillus</taxon>
    </lineage>
</organism>
<comment type="similarity">
    <text evidence="1">Belongs to the peptidase C40 family.</text>
</comment>
<dbReference type="PROSITE" id="PS51935">
    <property type="entry name" value="NLPC_P60"/>
    <property type="match status" value="1"/>
</dbReference>
<evidence type="ECO:0000313" key="9">
    <source>
        <dbReference type="Proteomes" id="UP001597262"/>
    </source>
</evidence>
<dbReference type="SUPFAM" id="SSF54001">
    <property type="entry name" value="Cysteine proteinases"/>
    <property type="match status" value="1"/>
</dbReference>
<keyword evidence="4" id="KW-0788">Thiol protease</keyword>
<keyword evidence="9" id="KW-1185">Reference proteome</keyword>
<dbReference type="InterPro" id="IPR051202">
    <property type="entry name" value="Peptidase_C40"/>
</dbReference>
<dbReference type="InterPro" id="IPR038765">
    <property type="entry name" value="Papain-like_cys_pep_sf"/>
</dbReference>
<dbReference type="PANTHER" id="PTHR47053">
    <property type="entry name" value="MUREIN DD-ENDOPEPTIDASE MEPH-RELATED"/>
    <property type="match status" value="1"/>
</dbReference>
<feature type="domain" description="SH3b" evidence="6">
    <location>
        <begin position="110"/>
        <end position="175"/>
    </location>
</feature>
<evidence type="ECO:0000256" key="5">
    <source>
        <dbReference type="SAM" id="SignalP"/>
    </source>
</evidence>
<evidence type="ECO:0000256" key="1">
    <source>
        <dbReference type="ARBA" id="ARBA00007074"/>
    </source>
</evidence>
<keyword evidence="5" id="KW-0732">Signal</keyword>
<keyword evidence="2" id="KW-0645">Protease</keyword>
<dbReference type="Gene3D" id="3.90.1720.10">
    <property type="entry name" value="endopeptidase domain like (from Nostoc punctiforme)"/>
    <property type="match status" value="1"/>
</dbReference>
<evidence type="ECO:0000313" key="8">
    <source>
        <dbReference type="EMBL" id="MFD1177161.1"/>
    </source>
</evidence>
<dbReference type="Proteomes" id="UP001597262">
    <property type="component" value="Unassembled WGS sequence"/>
</dbReference>
<feature type="chain" id="PRO_5046518885" evidence="5">
    <location>
        <begin position="26"/>
        <end position="345"/>
    </location>
</feature>
<evidence type="ECO:0000256" key="2">
    <source>
        <dbReference type="ARBA" id="ARBA00022670"/>
    </source>
</evidence>
<dbReference type="RefSeq" id="WP_379319606.1">
    <property type="nucleotide sequence ID" value="NZ_JBHTLM010000008.1"/>
</dbReference>
<proteinExistence type="inferred from homology"/>
<dbReference type="EMBL" id="JBHTLM010000008">
    <property type="protein sequence ID" value="MFD1177161.1"/>
    <property type="molecule type" value="Genomic_DNA"/>
</dbReference>
<keyword evidence="3" id="KW-0378">Hydrolase</keyword>
<dbReference type="Pfam" id="PF00877">
    <property type="entry name" value="NLPC_P60"/>
    <property type="match status" value="1"/>
</dbReference>
<dbReference type="Pfam" id="PF08239">
    <property type="entry name" value="SH3_3"/>
    <property type="match status" value="2"/>
</dbReference>
<dbReference type="Gene3D" id="2.30.30.40">
    <property type="entry name" value="SH3 Domains"/>
    <property type="match status" value="2"/>
</dbReference>
<evidence type="ECO:0000256" key="4">
    <source>
        <dbReference type="ARBA" id="ARBA00022807"/>
    </source>
</evidence>
<dbReference type="InterPro" id="IPR003646">
    <property type="entry name" value="SH3-like_bac-type"/>
</dbReference>
<sequence length="345" mass="36751">MKKSIVIALLGAILLSSYTALPNQAAASATTAVQSETKGFIESGVNFRDKPSLSGRVIGFLKKGSEVIVLAESNPYFYKVKTQNGTIGYVSSADNYISVTASTDAPAAPGQSLPATVIYGVNLRNLPSTSGDVVAMLRQGTQLTILEKSNAYFYKVRTTDGKLGYVTTADKYLEIGGQAAAPAPVPVPSPAPAPEATPVSQQIEQVIQTGMKYLGTPYEYSSDRNTTATFDCSDFVRQAFKEAVNLVLPADSRGQGDWIKNKGTAVYSISSLKRGDLVFFMSYKGSSASAYAGIDKANERITHVAIYLGNGQLLHTYSTQSGGVKISKLEGSWVNRFLFGGSVIQ</sequence>
<dbReference type="SMART" id="SM00287">
    <property type="entry name" value="SH3b"/>
    <property type="match status" value="2"/>
</dbReference>
<evidence type="ECO:0000259" key="6">
    <source>
        <dbReference type="PROSITE" id="PS51781"/>
    </source>
</evidence>
<reference evidence="9" key="1">
    <citation type="journal article" date="2019" name="Int. J. Syst. Evol. Microbiol.">
        <title>The Global Catalogue of Microorganisms (GCM) 10K type strain sequencing project: providing services to taxonomists for standard genome sequencing and annotation.</title>
        <authorList>
            <consortium name="The Broad Institute Genomics Platform"/>
            <consortium name="The Broad Institute Genome Sequencing Center for Infectious Disease"/>
            <person name="Wu L."/>
            <person name="Ma J."/>
        </authorList>
    </citation>
    <scope>NUCLEOTIDE SEQUENCE [LARGE SCALE GENOMIC DNA]</scope>
    <source>
        <strain evidence="9">CCUG 59189</strain>
    </source>
</reference>
<comment type="caution">
    <text evidence="8">The sequence shown here is derived from an EMBL/GenBank/DDBJ whole genome shotgun (WGS) entry which is preliminary data.</text>
</comment>
<gene>
    <name evidence="8" type="ORF">ACFQ3W_12770</name>
</gene>